<proteinExistence type="predicted"/>
<dbReference type="InterPro" id="IPR036388">
    <property type="entry name" value="WH-like_DNA-bd_sf"/>
</dbReference>
<evidence type="ECO:0000256" key="1">
    <source>
        <dbReference type="SAM" id="MobiDB-lite"/>
    </source>
</evidence>
<dbReference type="EMBL" id="CP034145">
    <property type="protein sequence ID" value="AZH26408.1"/>
    <property type="molecule type" value="Genomic_DNA"/>
</dbReference>
<dbReference type="Gene3D" id="1.10.10.10">
    <property type="entry name" value="Winged helix-like DNA-binding domain superfamily/Winged helix DNA-binding domain"/>
    <property type="match status" value="1"/>
</dbReference>
<dbReference type="AlphaFoldDB" id="A0A3G8QXT8"/>
<name>A0A3G8QXT8_9EURY</name>
<sequence>MSDDEPRSAAVENLTTLGSNTYAARTFVALTVLGDGTAQEVSDVVDVPRTRRRSSRCGTGRIPRPADS</sequence>
<accession>A0A3G8QXT8</accession>
<evidence type="ECO:0000313" key="3">
    <source>
        <dbReference type="Proteomes" id="UP000282007"/>
    </source>
</evidence>
<reference evidence="2 3" key="1">
    <citation type="submission" date="2018-07" db="EMBL/GenBank/DDBJ databases">
        <title>Genome sequences of Haloplanus aerogenes JCM 16430T.</title>
        <authorList>
            <person name="Kim Y.B."/>
            <person name="Roh S.W."/>
        </authorList>
    </citation>
    <scope>NUCLEOTIDE SEQUENCE [LARGE SCALE GENOMIC DNA]</scope>
    <source>
        <strain evidence="2 3">JCM 16430</strain>
    </source>
</reference>
<dbReference type="Proteomes" id="UP000282007">
    <property type="component" value="Chromosome"/>
</dbReference>
<organism evidence="2 3">
    <name type="scientific">Haloplanus aerogenes</name>
    <dbReference type="NCBI Taxonomy" id="660522"/>
    <lineage>
        <taxon>Archaea</taxon>
        <taxon>Methanobacteriati</taxon>
        <taxon>Methanobacteriota</taxon>
        <taxon>Stenosarchaea group</taxon>
        <taxon>Halobacteria</taxon>
        <taxon>Halobacteriales</taxon>
        <taxon>Haloferacaceae</taxon>
        <taxon>Haloplanus</taxon>
    </lineage>
</organism>
<dbReference type="RefSeq" id="WP_121920232.1">
    <property type="nucleotide sequence ID" value="NZ_CP034145.1"/>
</dbReference>
<feature type="region of interest" description="Disordered" evidence="1">
    <location>
        <begin position="49"/>
        <end position="68"/>
    </location>
</feature>
<dbReference type="GeneID" id="38472418"/>
<keyword evidence="3" id="KW-1185">Reference proteome</keyword>
<dbReference type="KEGG" id="haer:DU502_13990"/>
<gene>
    <name evidence="2" type="ORF">DU502_13990</name>
</gene>
<evidence type="ECO:0000313" key="2">
    <source>
        <dbReference type="EMBL" id="AZH26408.1"/>
    </source>
</evidence>
<protein>
    <submittedName>
        <fullName evidence="2">Uncharacterized protein</fullName>
    </submittedName>
</protein>